<comment type="caution">
    <text evidence="6">The sequence shown here is derived from an EMBL/GenBank/DDBJ whole genome shotgun (WGS) entry which is preliminary data.</text>
</comment>
<gene>
    <name evidence="6" type="ORF">TeGR_g5963</name>
</gene>
<sequence length="569" mass="60056">MHLAPVYTLATMLLLSLPLRRAFPLPSLPAACPSREAALRELSARTGWLHDEPSSSSSSSSSSAPSPSPPLAHSLSSPAVVHRLQASRLLVTEHSFSLPLRPSSPETLTVHATVADLLSPGASSSAVLAYLNHDVGRDAVAAAAAYSSLFASKAGRSLLFLQGGPGFPSPRPGASLSFSDSWASAALAAGFAQVVLLDQRGTGRSSPVTRQALELRLGPAGGWGTGEVGEAVAFLSAFRADAIVKDSESVRAALCPGRRWGAVLGQSFGGFALAALLADPGVPDPEVALFTGGLPPVHLSEGGDVEGVYERLWERVREKNEKYYAQYPGDVPVVKKIVRALLSSPPPLPSGGTLTARRFLQLGLCLGGGPGSFEGLHELLAGAFIQDKSGADVLSVNFLRAVERQQPFDTNPLYFLLHESIYCSCPGESSGWAAHRSLRARGDGLFDYEENAKEEGGRPVLFFGEMVFPWMVEDYAELGGKGMRELAEGLAGKSDWPPLYGGGGGGPVRGAAAVYENDMYVEKSESMRLVAKGALLEGVEAWVTSDFEHSGLRDDGVAIFEKLYGLAKD</sequence>
<comment type="similarity">
    <text evidence="1">Belongs to the peptidase S33 family.</text>
</comment>
<feature type="chain" id="PRO_5045435781" description="AB hydrolase-1 domain-containing protein" evidence="4">
    <location>
        <begin position="23"/>
        <end position="569"/>
    </location>
</feature>
<feature type="domain" description="AB hydrolase-1" evidence="5">
    <location>
        <begin position="158"/>
        <end position="283"/>
    </location>
</feature>
<name>A0ABQ6MEN5_9STRA</name>
<evidence type="ECO:0000313" key="6">
    <source>
        <dbReference type="EMBL" id="GMI24970.1"/>
    </source>
</evidence>
<feature type="compositionally biased region" description="Low complexity" evidence="3">
    <location>
        <begin position="54"/>
        <end position="75"/>
    </location>
</feature>
<dbReference type="InterPro" id="IPR029058">
    <property type="entry name" value="AB_hydrolase_fold"/>
</dbReference>
<keyword evidence="4" id="KW-0732">Signal</keyword>
<evidence type="ECO:0000256" key="3">
    <source>
        <dbReference type="SAM" id="MobiDB-lite"/>
    </source>
</evidence>
<evidence type="ECO:0000259" key="5">
    <source>
        <dbReference type="Pfam" id="PF00561"/>
    </source>
</evidence>
<protein>
    <recommendedName>
        <fullName evidence="5">AB hydrolase-1 domain-containing protein</fullName>
    </recommendedName>
</protein>
<dbReference type="Pfam" id="PF00561">
    <property type="entry name" value="Abhydrolase_1"/>
    <property type="match status" value="1"/>
</dbReference>
<dbReference type="InterPro" id="IPR051601">
    <property type="entry name" value="Serine_prot/Carboxylest_S33"/>
</dbReference>
<evidence type="ECO:0000313" key="7">
    <source>
        <dbReference type="Proteomes" id="UP001165060"/>
    </source>
</evidence>
<keyword evidence="2" id="KW-0378">Hydrolase</keyword>
<reference evidence="6 7" key="1">
    <citation type="journal article" date="2023" name="Commun. Biol.">
        <title>Genome analysis of Parmales, the sister group of diatoms, reveals the evolutionary specialization of diatoms from phago-mixotrophs to photoautotrophs.</title>
        <authorList>
            <person name="Ban H."/>
            <person name="Sato S."/>
            <person name="Yoshikawa S."/>
            <person name="Yamada K."/>
            <person name="Nakamura Y."/>
            <person name="Ichinomiya M."/>
            <person name="Sato N."/>
            <person name="Blanc-Mathieu R."/>
            <person name="Endo H."/>
            <person name="Kuwata A."/>
            <person name="Ogata H."/>
        </authorList>
    </citation>
    <scope>NUCLEOTIDE SEQUENCE [LARGE SCALE GENOMIC DNA]</scope>
</reference>
<dbReference type="InterPro" id="IPR000073">
    <property type="entry name" value="AB_hydrolase_1"/>
</dbReference>
<evidence type="ECO:0000256" key="1">
    <source>
        <dbReference type="ARBA" id="ARBA00010088"/>
    </source>
</evidence>
<organism evidence="6 7">
    <name type="scientific">Tetraparma gracilis</name>
    <dbReference type="NCBI Taxonomy" id="2962635"/>
    <lineage>
        <taxon>Eukaryota</taxon>
        <taxon>Sar</taxon>
        <taxon>Stramenopiles</taxon>
        <taxon>Ochrophyta</taxon>
        <taxon>Bolidophyceae</taxon>
        <taxon>Parmales</taxon>
        <taxon>Triparmaceae</taxon>
        <taxon>Tetraparma</taxon>
    </lineage>
</organism>
<dbReference type="Proteomes" id="UP001165060">
    <property type="component" value="Unassembled WGS sequence"/>
</dbReference>
<evidence type="ECO:0000256" key="2">
    <source>
        <dbReference type="ARBA" id="ARBA00022801"/>
    </source>
</evidence>
<dbReference type="PANTHER" id="PTHR43248">
    <property type="entry name" value="2-SUCCINYL-6-HYDROXY-2,4-CYCLOHEXADIENE-1-CARBOXYLATE SYNTHASE"/>
    <property type="match status" value="1"/>
</dbReference>
<accession>A0ABQ6MEN5</accession>
<feature type="region of interest" description="Disordered" evidence="3">
    <location>
        <begin position="49"/>
        <end position="75"/>
    </location>
</feature>
<proteinExistence type="inferred from homology"/>
<dbReference type="Gene3D" id="3.40.50.1820">
    <property type="entry name" value="alpha/beta hydrolase"/>
    <property type="match status" value="1"/>
</dbReference>
<evidence type="ECO:0000256" key="4">
    <source>
        <dbReference type="SAM" id="SignalP"/>
    </source>
</evidence>
<keyword evidence="7" id="KW-1185">Reference proteome</keyword>
<dbReference type="PANTHER" id="PTHR43248:SF2">
    <property type="entry name" value="PROLYL AMINOPEPTIDASE"/>
    <property type="match status" value="1"/>
</dbReference>
<dbReference type="SUPFAM" id="SSF53474">
    <property type="entry name" value="alpha/beta-Hydrolases"/>
    <property type="match status" value="1"/>
</dbReference>
<feature type="signal peptide" evidence="4">
    <location>
        <begin position="1"/>
        <end position="22"/>
    </location>
</feature>
<dbReference type="EMBL" id="BRYB01002756">
    <property type="protein sequence ID" value="GMI24970.1"/>
    <property type="molecule type" value="Genomic_DNA"/>
</dbReference>